<dbReference type="RefSeq" id="WP_135287082.1">
    <property type="nucleotide sequence ID" value="NZ_SMLL01000009.1"/>
</dbReference>
<evidence type="ECO:0000259" key="1">
    <source>
        <dbReference type="Pfam" id="PF12697"/>
    </source>
</evidence>
<dbReference type="OrthoDB" id="5297561at2"/>
<dbReference type="InterPro" id="IPR029058">
    <property type="entry name" value="AB_hydrolase_fold"/>
</dbReference>
<keyword evidence="2" id="KW-0378">Hydrolase</keyword>
<reference evidence="2 3" key="1">
    <citation type="submission" date="2019-03" db="EMBL/GenBank/DDBJ databases">
        <title>Ramlibacter rhizophilus CCTCC AB2015357, whole genome shotgun sequence.</title>
        <authorList>
            <person name="Zhang X."/>
            <person name="Feng G."/>
            <person name="Zhu H."/>
        </authorList>
    </citation>
    <scope>NUCLEOTIDE SEQUENCE [LARGE SCALE GENOMIC DNA]</scope>
    <source>
        <strain evidence="2 3">CCTCC AB2015357</strain>
    </source>
</reference>
<name>A0A4Z0BDP0_9BURK</name>
<comment type="caution">
    <text evidence="2">The sequence shown here is derived from an EMBL/GenBank/DDBJ whole genome shotgun (WGS) entry which is preliminary data.</text>
</comment>
<dbReference type="Proteomes" id="UP000297564">
    <property type="component" value="Unassembled WGS sequence"/>
</dbReference>
<dbReference type="Gene3D" id="3.40.50.1820">
    <property type="entry name" value="alpha/beta hydrolase"/>
    <property type="match status" value="1"/>
</dbReference>
<dbReference type="Pfam" id="PF12697">
    <property type="entry name" value="Abhydrolase_6"/>
    <property type="match status" value="1"/>
</dbReference>
<keyword evidence="3" id="KW-1185">Reference proteome</keyword>
<dbReference type="GO" id="GO:0016787">
    <property type="term" value="F:hydrolase activity"/>
    <property type="evidence" value="ECO:0007669"/>
    <property type="project" value="UniProtKB-KW"/>
</dbReference>
<dbReference type="InterPro" id="IPR050228">
    <property type="entry name" value="Carboxylesterase_BioH"/>
</dbReference>
<sequence length="268" mass="28374">MQLEVKGHSCYCYTGGRPFDAARPTAVFLHGVLNDHSVWGLQTRYLAHHGWSVLAPDLPGHGRSAGPAPATVEDAADFALALLDALKLERAALVGHSFGSLAALEAASRAPGRIDRLALLATAYPMKVSPALLEAAEHEPLRAIEMTTTFSLSTLAPPPSALGPGTWLHGHSRALMRRILQSNARENVAHTGFRACDRYRGGEEAMARVQAPTLFLIGARDAMTPPGASQALRARARDARVVTVDAGHAMMAEAPDAVLAALTSFLAP</sequence>
<organism evidence="2 3">
    <name type="scientific">Ramlibacter rhizophilus</name>
    <dbReference type="NCBI Taxonomy" id="1781167"/>
    <lineage>
        <taxon>Bacteria</taxon>
        <taxon>Pseudomonadati</taxon>
        <taxon>Pseudomonadota</taxon>
        <taxon>Betaproteobacteria</taxon>
        <taxon>Burkholderiales</taxon>
        <taxon>Comamonadaceae</taxon>
        <taxon>Ramlibacter</taxon>
    </lineage>
</organism>
<dbReference type="InterPro" id="IPR000639">
    <property type="entry name" value="Epox_hydrolase-like"/>
</dbReference>
<proteinExistence type="predicted"/>
<gene>
    <name evidence="2" type="ORF">EZ242_20535</name>
</gene>
<dbReference type="PRINTS" id="PR00111">
    <property type="entry name" value="ABHYDROLASE"/>
</dbReference>
<dbReference type="InterPro" id="IPR000073">
    <property type="entry name" value="AB_hydrolase_1"/>
</dbReference>
<dbReference type="AlphaFoldDB" id="A0A4Z0BDP0"/>
<dbReference type="PANTHER" id="PTHR43194">
    <property type="entry name" value="HYDROLASE ALPHA/BETA FOLD FAMILY"/>
    <property type="match status" value="1"/>
</dbReference>
<accession>A0A4Z0BDP0</accession>
<dbReference type="EMBL" id="SMLL01000009">
    <property type="protein sequence ID" value="TFY96437.1"/>
    <property type="molecule type" value="Genomic_DNA"/>
</dbReference>
<feature type="domain" description="AB hydrolase-1" evidence="1">
    <location>
        <begin position="27"/>
        <end position="261"/>
    </location>
</feature>
<evidence type="ECO:0000313" key="2">
    <source>
        <dbReference type="EMBL" id="TFY96437.1"/>
    </source>
</evidence>
<dbReference type="PANTHER" id="PTHR43194:SF5">
    <property type="entry name" value="PIMELOYL-[ACYL-CARRIER PROTEIN] METHYL ESTER ESTERASE"/>
    <property type="match status" value="1"/>
</dbReference>
<dbReference type="SUPFAM" id="SSF53474">
    <property type="entry name" value="alpha/beta-Hydrolases"/>
    <property type="match status" value="1"/>
</dbReference>
<evidence type="ECO:0000313" key="3">
    <source>
        <dbReference type="Proteomes" id="UP000297564"/>
    </source>
</evidence>
<protein>
    <submittedName>
        <fullName evidence="2">Alpha/beta hydrolase</fullName>
    </submittedName>
</protein>
<dbReference type="PRINTS" id="PR00412">
    <property type="entry name" value="EPOXHYDRLASE"/>
</dbReference>